<keyword evidence="1" id="KW-0732">Signal</keyword>
<dbReference type="PROSITE" id="PS51782">
    <property type="entry name" value="LYSM"/>
    <property type="match status" value="1"/>
</dbReference>
<accession>A0A6U2IRD1</accession>
<dbReference type="InterPro" id="IPR056844">
    <property type="entry name" value="SibA-E_N"/>
</dbReference>
<feature type="chain" id="PRO_5030159996" description="LysM domain-containing protein" evidence="1">
    <location>
        <begin position="21"/>
        <end position="658"/>
    </location>
</feature>
<name>A0A6U2IRD1_HEMAN</name>
<proteinExistence type="predicted"/>
<dbReference type="AlphaFoldDB" id="A0A6U2IRD1"/>
<protein>
    <recommendedName>
        <fullName evidence="2">LysM domain-containing protein</fullName>
    </recommendedName>
</protein>
<evidence type="ECO:0000256" key="1">
    <source>
        <dbReference type="SAM" id="SignalP"/>
    </source>
</evidence>
<dbReference type="Pfam" id="PF24907">
    <property type="entry name" value="SIBA-E_N"/>
    <property type="match status" value="1"/>
</dbReference>
<feature type="signal peptide" evidence="1">
    <location>
        <begin position="1"/>
        <end position="20"/>
    </location>
</feature>
<gene>
    <name evidence="3" type="ORF">HAND00432_LOCUS38179</name>
</gene>
<feature type="domain" description="LysM" evidence="2">
    <location>
        <begin position="518"/>
        <end position="564"/>
    </location>
</feature>
<sequence>MQRLLLALALLLACSAGAQGQNTGGHFRFGTIFWKRVESEPNSNTVEITIETAWRRSYSSNYFTAAQMPDHTLMQINGKESPVLDLGDGKMMYLEKVRITAWSQAEDWFLGEQVFRHTYDRPNNAGQPWMVSFKGCCRMSELRNNGNQAWEMKMGIDMLKASASPRVVALPVVYFSKPAPGLPTKMMFNLRTAMGYDGVIWTAPVPGTNAPANYDGLPSTVTIMSPGNVTVDVAMEGLLHVTAYAHIAAHPEIMVPVDVIVNVSAAANTDPQFDEATRMLFPREHVARPGFPFSADIGGFMGQNTDPSNYVGFTVGPLPEGAHLSTVRGKGTSPSDVARMTLHWTPCVSQIGKSVVCFDVVNNLGMASTQRCLAINVVADAAPAVSVSLGGVALGPMGPASPLLIGVSYVFQVTATDSNAGDSLMIKATKRDGSMCGAGDQCTPPTSMMGMPWSWMGPSMNMSTAVNLTFAPKHNHGGYVMEHCFTASDACGAACGDFSCPGVVHNTVACVRIRVDRCQFVVRQGQELQEIAAIYNSDWLQLWSLNHQLSNPDVNLMPGNVVNVGHLYAVQPFDKPRDVAQRFGMSDESFATLNADVRVGDMSTEQCQSITECSAMRWCILPSSCDGASGSIYQGAYASQPWFAAEKDVLSTPPLPTK</sequence>
<dbReference type="Pfam" id="PF01476">
    <property type="entry name" value="LysM"/>
    <property type="match status" value="1"/>
</dbReference>
<evidence type="ECO:0000259" key="2">
    <source>
        <dbReference type="PROSITE" id="PS51782"/>
    </source>
</evidence>
<dbReference type="InterPro" id="IPR018392">
    <property type="entry name" value="LysM"/>
</dbReference>
<organism evidence="3">
    <name type="scientific">Hemiselmis andersenii</name>
    <name type="common">Cryptophyte alga</name>
    <dbReference type="NCBI Taxonomy" id="464988"/>
    <lineage>
        <taxon>Eukaryota</taxon>
        <taxon>Cryptophyceae</taxon>
        <taxon>Cryptomonadales</taxon>
        <taxon>Hemiselmidaceae</taxon>
        <taxon>Hemiselmis</taxon>
    </lineage>
</organism>
<evidence type="ECO:0000313" key="3">
    <source>
        <dbReference type="EMBL" id="CAD8987166.1"/>
    </source>
</evidence>
<dbReference type="EMBL" id="HBFX01063263">
    <property type="protein sequence ID" value="CAD8987166.1"/>
    <property type="molecule type" value="Transcribed_RNA"/>
</dbReference>
<reference evidence="3" key="1">
    <citation type="submission" date="2021-01" db="EMBL/GenBank/DDBJ databases">
        <authorList>
            <person name="Corre E."/>
            <person name="Pelletier E."/>
            <person name="Niang G."/>
            <person name="Scheremetjew M."/>
            <person name="Finn R."/>
            <person name="Kale V."/>
            <person name="Holt S."/>
            <person name="Cochrane G."/>
            <person name="Meng A."/>
            <person name="Brown T."/>
            <person name="Cohen L."/>
        </authorList>
    </citation>
    <scope>NUCLEOTIDE SEQUENCE</scope>
    <source>
        <strain evidence="3">CCMP644</strain>
    </source>
</reference>